<gene>
    <name evidence="1" type="ORF">MKP09_14130</name>
</gene>
<dbReference type="Gene3D" id="3.30.1120.10">
    <property type="match status" value="1"/>
</dbReference>
<sequence length="96" mass="10900">MGKNKNGRESMLEESYTMSLRKGNWKYIAPQSKPTPAWMVNKRIETGLMPKPQLYNLEADISETNNLSDANPSQLKEMQSILSDILKAPSRPGFKK</sequence>
<protein>
    <recommendedName>
        <fullName evidence="3">Arylsulfatase</fullName>
    </recommendedName>
</protein>
<organism evidence="1 2">
    <name type="scientific">Niabella ginsengisoli</name>
    <dbReference type="NCBI Taxonomy" id="522298"/>
    <lineage>
        <taxon>Bacteria</taxon>
        <taxon>Pseudomonadati</taxon>
        <taxon>Bacteroidota</taxon>
        <taxon>Chitinophagia</taxon>
        <taxon>Chitinophagales</taxon>
        <taxon>Chitinophagaceae</taxon>
        <taxon>Niabella</taxon>
    </lineage>
</organism>
<keyword evidence="2" id="KW-1185">Reference proteome</keyword>
<name>A0ABS9SKX9_9BACT</name>
<comment type="caution">
    <text evidence="1">The sequence shown here is derived from an EMBL/GenBank/DDBJ whole genome shotgun (WGS) entry which is preliminary data.</text>
</comment>
<dbReference type="SUPFAM" id="SSF53649">
    <property type="entry name" value="Alkaline phosphatase-like"/>
    <property type="match status" value="1"/>
</dbReference>
<proteinExistence type="predicted"/>
<evidence type="ECO:0008006" key="3">
    <source>
        <dbReference type="Google" id="ProtNLM"/>
    </source>
</evidence>
<accession>A0ABS9SKX9</accession>
<reference evidence="1 2" key="1">
    <citation type="submission" date="2022-02" db="EMBL/GenBank/DDBJ databases">
        <authorList>
            <person name="Min J."/>
        </authorList>
    </citation>
    <scope>NUCLEOTIDE SEQUENCE [LARGE SCALE GENOMIC DNA]</scope>
    <source>
        <strain evidence="1 2">GR10-1</strain>
    </source>
</reference>
<dbReference type="InterPro" id="IPR017850">
    <property type="entry name" value="Alkaline_phosphatase_core_sf"/>
</dbReference>
<dbReference type="EMBL" id="JAKWBL010000002">
    <property type="protein sequence ID" value="MCH5598960.1"/>
    <property type="molecule type" value="Genomic_DNA"/>
</dbReference>
<evidence type="ECO:0000313" key="1">
    <source>
        <dbReference type="EMBL" id="MCH5598960.1"/>
    </source>
</evidence>
<dbReference type="Proteomes" id="UP001202248">
    <property type="component" value="Unassembled WGS sequence"/>
</dbReference>
<evidence type="ECO:0000313" key="2">
    <source>
        <dbReference type="Proteomes" id="UP001202248"/>
    </source>
</evidence>